<protein>
    <recommendedName>
        <fullName evidence="5">Lon N-terminal domain-containing protein</fullName>
    </recommendedName>
</protein>
<feature type="compositionally biased region" description="Basic and acidic residues" evidence="4">
    <location>
        <begin position="117"/>
        <end position="127"/>
    </location>
</feature>
<proteinExistence type="predicted"/>
<dbReference type="InterPro" id="IPR015947">
    <property type="entry name" value="PUA-like_sf"/>
</dbReference>
<evidence type="ECO:0000256" key="1">
    <source>
        <dbReference type="ARBA" id="ARBA00022723"/>
    </source>
</evidence>
<dbReference type="SUPFAM" id="SSF57850">
    <property type="entry name" value="RING/U-box"/>
    <property type="match status" value="2"/>
</dbReference>
<dbReference type="InterPro" id="IPR003111">
    <property type="entry name" value="Lon_prtase_N"/>
</dbReference>
<dbReference type="GO" id="GO:0061630">
    <property type="term" value="F:ubiquitin protein ligase activity"/>
    <property type="evidence" value="ECO:0007669"/>
    <property type="project" value="TreeGrafter"/>
</dbReference>
<dbReference type="STRING" id="71717.A0A4Y7TRD4"/>
<dbReference type="InterPro" id="IPR046336">
    <property type="entry name" value="Lon_prtase_N_sf"/>
</dbReference>
<dbReference type="Gene3D" id="1.20.58.1480">
    <property type="match status" value="1"/>
</dbReference>
<reference evidence="6 7" key="1">
    <citation type="journal article" date="2019" name="Nat. Ecol. Evol.">
        <title>Megaphylogeny resolves global patterns of mushroom evolution.</title>
        <authorList>
            <person name="Varga T."/>
            <person name="Krizsan K."/>
            <person name="Foldi C."/>
            <person name="Dima B."/>
            <person name="Sanchez-Garcia M."/>
            <person name="Sanchez-Ramirez S."/>
            <person name="Szollosi G.J."/>
            <person name="Szarkandi J.G."/>
            <person name="Papp V."/>
            <person name="Albert L."/>
            <person name="Andreopoulos W."/>
            <person name="Angelini C."/>
            <person name="Antonin V."/>
            <person name="Barry K.W."/>
            <person name="Bougher N.L."/>
            <person name="Buchanan P."/>
            <person name="Buyck B."/>
            <person name="Bense V."/>
            <person name="Catcheside P."/>
            <person name="Chovatia M."/>
            <person name="Cooper J."/>
            <person name="Damon W."/>
            <person name="Desjardin D."/>
            <person name="Finy P."/>
            <person name="Geml J."/>
            <person name="Haridas S."/>
            <person name="Hughes K."/>
            <person name="Justo A."/>
            <person name="Karasinski D."/>
            <person name="Kautmanova I."/>
            <person name="Kiss B."/>
            <person name="Kocsube S."/>
            <person name="Kotiranta H."/>
            <person name="LaButti K.M."/>
            <person name="Lechner B.E."/>
            <person name="Liimatainen K."/>
            <person name="Lipzen A."/>
            <person name="Lukacs Z."/>
            <person name="Mihaltcheva S."/>
            <person name="Morgado L.N."/>
            <person name="Niskanen T."/>
            <person name="Noordeloos M.E."/>
            <person name="Ohm R.A."/>
            <person name="Ortiz-Santana B."/>
            <person name="Ovrebo C."/>
            <person name="Racz N."/>
            <person name="Riley R."/>
            <person name="Savchenko A."/>
            <person name="Shiryaev A."/>
            <person name="Soop K."/>
            <person name="Spirin V."/>
            <person name="Szebenyi C."/>
            <person name="Tomsovsky M."/>
            <person name="Tulloss R.E."/>
            <person name="Uehling J."/>
            <person name="Grigoriev I.V."/>
            <person name="Vagvolgyi C."/>
            <person name="Papp T."/>
            <person name="Martin F.M."/>
            <person name="Miettinen O."/>
            <person name="Hibbett D.S."/>
            <person name="Nagy L.G."/>
        </authorList>
    </citation>
    <scope>NUCLEOTIDE SEQUENCE [LARGE SCALE GENOMIC DNA]</scope>
    <source>
        <strain evidence="6 7">FP101781</strain>
    </source>
</reference>
<dbReference type="Pfam" id="PF02190">
    <property type="entry name" value="LON_substr_bdg"/>
    <property type="match status" value="1"/>
</dbReference>
<evidence type="ECO:0000313" key="6">
    <source>
        <dbReference type="EMBL" id="TEB36745.1"/>
    </source>
</evidence>
<dbReference type="SUPFAM" id="SSF88697">
    <property type="entry name" value="PUA domain-like"/>
    <property type="match status" value="1"/>
</dbReference>
<evidence type="ECO:0000256" key="4">
    <source>
        <dbReference type="SAM" id="MobiDB-lite"/>
    </source>
</evidence>
<keyword evidence="1" id="KW-0479">Metal-binding</keyword>
<accession>A0A4Y7TRD4</accession>
<evidence type="ECO:0000256" key="3">
    <source>
        <dbReference type="ARBA" id="ARBA00022833"/>
    </source>
</evidence>
<evidence type="ECO:0000256" key="2">
    <source>
        <dbReference type="ARBA" id="ARBA00022771"/>
    </source>
</evidence>
<keyword evidence="7" id="KW-1185">Reference proteome</keyword>
<feature type="domain" description="Lon N-terminal" evidence="5">
    <location>
        <begin position="214"/>
        <end position="436"/>
    </location>
</feature>
<dbReference type="AlphaFoldDB" id="A0A4Y7TRD4"/>
<keyword evidence="3" id="KW-0862">Zinc</keyword>
<dbReference type="Pfam" id="PF13445">
    <property type="entry name" value="zf-RING_UBOX"/>
    <property type="match status" value="1"/>
</dbReference>
<dbReference type="Gene3D" id="3.30.40.10">
    <property type="entry name" value="Zinc/RING finger domain, C3HC4 (zinc finger)"/>
    <property type="match status" value="2"/>
</dbReference>
<dbReference type="SMART" id="SM00464">
    <property type="entry name" value="LON"/>
    <property type="match status" value="1"/>
</dbReference>
<dbReference type="InterPro" id="IPR027370">
    <property type="entry name" value="Znf-RING_euk"/>
</dbReference>
<comment type="caution">
    <text evidence="6">The sequence shown here is derived from an EMBL/GenBank/DDBJ whole genome shotgun (WGS) entry which is preliminary data.</text>
</comment>
<keyword evidence="2" id="KW-0863">Zinc-finger</keyword>
<evidence type="ECO:0000259" key="5">
    <source>
        <dbReference type="PROSITE" id="PS51787"/>
    </source>
</evidence>
<dbReference type="OrthoDB" id="264917at2759"/>
<dbReference type="Gene3D" id="2.30.130.40">
    <property type="entry name" value="LON domain-like"/>
    <property type="match status" value="1"/>
</dbReference>
<dbReference type="PROSITE" id="PS51787">
    <property type="entry name" value="LON_N"/>
    <property type="match status" value="1"/>
</dbReference>
<feature type="region of interest" description="Disordered" evidence="4">
    <location>
        <begin position="104"/>
        <end position="127"/>
    </location>
</feature>
<dbReference type="GO" id="GO:0008270">
    <property type="term" value="F:zinc ion binding"/>
    <property type="evidence" value="ECO:0007669"/>
    <property type="project" value="UniProtKB-KW"/>
</dbReference>
<dbReference type="PANTHER" id="PTHR23327:SF42">
    <property type="entry name" value="LON PEPTIDASE N-TERMINAL DOMAIN AND RING FINGER PROTEIN C14F5.10C"/>
    <property type="match status" value="1"/>
</dbReference>
<dbReference type="Proteomes" id="UP000298030">
    <property type="component" value="Unassembled WGS sequence"/>
</dbReference>
<sequence length="463" mass="51999">MASPDSLSPFLICQFCHAELERPATLSCGHSLCSRHLSATPGPCPLSSCRAPTEARPIYVPAGVAFTPPQTTPRLELVDNRARDVTLNQVLDLVARSRRQLRGLPNSASNISNDNDDASHDVGDDRPRQLSLRRQIALNRSTHPNEPLDLEGGLPSERDLALNAFRKELLQDLSCSICSDILYEPMTTPCQHTYCTVLTLTLNAFPNWYEERRASVRAEMRDSQLDIPLMISPLLVPGQRSTVKFIPGSLKLMLRLCLEGKKPWFGIVIPTTADMRDNAFNYGTMFQIESVRFCPSDGSPLVNGIGAYRFRIVDRGSLDGYIVSQIVKIEDYPDALSHPPSPTPSSFLRATTNPTNAELMDICRNFVRCVQRGTAPWMDKCHTANLGEMPIDDPGMFSFWVAMGLPLPEAEKARILPVRSPRLRLLLVVHWINRYQKEWRFKQGCKIRTLSSNRQPYIYSPHV</sequence>
<name>A0A4Y7TRD4_COPMI</name>
<organism evidence="6 7">
    <name type="scientific">Coprinellus micaceus</name>
    <name type="common">Glistening ink-cap mushroom</name>
    <name type="synonym">Coprinus micaceus</name>
    <dbReference type="NCBI Taxonomy" id="71717"/>
    <lineage>
        <taxon>Eukaryota</taxon>
        <taxon>Fungi</taxon>
        <taxon>Dikarya</taxon>
        <taxon>Basidiomycota</taxon>
        <taxon>Agaricomycotina</taxon>
        <taxon>Agaricomycetes</taxon>
        <taxon>Agaricomycetidae</taxon>
        <taxon>Agaricales</taxon>
        <taxon>Agaricineae</taxon>
        <taxon>Psathyrellaceae</taxon>
        <taxon>Coprinellus</taxon>
    </lineage>
</organism>
<dbReference type="EMBL" id="QPFP01000005">
    <property type="protein sequence ID" value="TEB36745.1"/>
    <property type="molecule type" value="Genomic_DNA"/>
</dbReference>
<gene>
    <name evidence="6" type="ORF">FA13DRAFT_1762070</name>
</gene>
<dbReference type="PANTHER" id="PTHR23327">
    <property type="entry name" value="RING FINGER PROTEIN 127"/>
    <property type="match status" value="1"/>
</dbReference>
<dbReference type="InterPro" id="IPR013083">
    <property type="entry name" value="Znf_RING/FYVE/PHD"/>
</dbReference>
<evidence type="ECO:0000313" key="7">
    <source>
        <dbReference type="Proteomes" id="UP000298030"/>
    </source>
</evidence>